<comment type="caution">
    <text evidence="4">The sequence shown here is derived from an EMBL/GenBank/DDBJ whole genome shotgun (WGS) entry which is preliminary data.</text>
</comment>
<name>A0ABQ8J1D2_DERPT</name>
<organism evidence="4 5">
    <name type="scientific">Dermatophagoides pteronyssinus</name>
    <name type="common">European house dust mite</name>
    <dbReference type="NCBI Taxonomy" id="6956"/>
    <lineage>
        <taxon>Eukaryota</taxon>
        <taxon>Metazoa</taxon>
        <taxon>Ecdysozoa</taxon>
        <taxon>Arthropoda</taxon>
        <taxon>Chelicerata</taxon>
        <taxon>Arachnida</taxon>
        <taxon>Acari</taxon>
        <taxon>Acariformes</taxon>
        <taxon>Sarcoptiformes</taxon>
        <taxon>Astigmata</taxon>
        <taxon>Psoroptidia</taxon>
        <taxon>Analgoidea</taxon>
        <taxon>Pyroglyphidae</taxon>
        <taxon>Dermatophagoidinae</taxon>
        <taxon>Dermatophagoides</taxon>
    </lineage>
</organism>
<dbReference type="InterPro" id="IPR050546">
    <property type="entry name" value="Glycosyl_Hydrlase_16"/>
</dbReference>
<proteinExistence type="inferred from homology"/>
<feature type="domain" description="GH16" evidence="3">
    <location>
        <begin position="292"/>
        <end position="557"/>
    </location>
</feature>
<dbReference type="PANTHER" id="PTHR10963">
    <property type="entry name" value="GLYCOSYL HYDROLASE-RELATED"/>
    <property type="match status" value="1"/>
</dbReference>
<comment type="similarity">
    <text evidence="1">Belongs to the glycosyl hydrolase 16 family.</text>
</comment>
<evidence type="ECO:0000313" key="5">
    <source>
        <dbReference type="Proteomes" id="UP000887458"/>
    </source>
</evidence>
<evidence type="ECO:0000313" key="4">
    <source>
        <dbReference type="EMBL" id="KAH9416343.1"/>
    </source>
</evidence>
<dbReference type="EMBL" id="NJHN03000095">
    <property type="protein sequence ID" value="KAH9416343.1"/>
    <property type="molecule type" value="Genomic_DNA"/>
</dbReference>
<dbReference type="PANTHER" id="PTHR10963:SF55">
    <property type="entry name" value="GLYCOSIDE HYDROLASE FAMILY 16 PROTEIN"/>
    <property type="match status" value="1"/>
</dbReference>
<dbReference type="CDD" id="cd08023">
    <property type="entry name" value="GH16_laminarinase_like"/>
    <property type="match status" value="3"/>
</dbReference>
<keyword evidence="2" id="KW-0812">Transmembrane</keyword>
<dbReference type="Gene3D" id="2.60.120.200">
    <property type="match status" value="3"/>
</dbReference>
<keyword evidence="5" id="KW-1185">Reference proteome</keyword>
<reference evidence="4 5" key="2">
    <citation type="journal article" date="2022" name="Mol. Biol. Evol.">
        <title>Comparative Genomics Reveals Insights into the Divergent Evolution of Astigmatic Mites and Household Pest Adaptations.</title>
        <authorList>
            <person name="Xiong Q."/>
            <person name="Wan A.T."/>
            <person name="Liu X."/>
            <person name="Fung C.S."/>
            <person name="Xiao X."/>
            <person name="Malainual N."/>
            <person name="Hou J."/>
            <person name="Wang L."/>
            <person name="Wang M."/>
            <person name="Yang K.Y."/>
            <person name="Cui Y."/>
            <person name="Leung E.L."/>
            <person name="Nong W."/>
            <person name="Shin S.K."/>
            <person name="Au S.W."/>
            <person name="Jeong K.Y."/>
            <person name="Chew F.T."/>
            <person name="Hui J.H."/>
            <person name="Leung T.F."/>
            <person name="Tungtrongchitr A."/>
            <person name="Zhong N."/>
            <person name="Liu Z."/>
            <person name="Tsui S.K."/>
        </authorList>
    </citation>
    <scope>NUCLEOTIDE SEQUENCE [LARGE SCALE GENOMIC DNA]</scope>
    <source>
        <strain evidence="4">Derp</strain>
    </source>
</reference>
<sequence>MSSAIHLLNYNIITVLVATLATIAKLKIRSVVFFYQKLTYVSEMAFLYFLWLSFSVFIVDCSDYADWYLVWQDEFNGEELDLNHWEYQIGGINFGSHEIEYYTNRTKNVRIENGSLVIDVQIEKYDSYNFTSGRIHGKQSWTYGKFEARARLPSGHQLWPAIWMMPHLSKYGSWAASGEIDIMENKGDHPSVIEATIHYGGKRPYNTHTGSGPLKTFICIQLNGMQKEIRFYLDNNHYFTADIDRKMWSGKGPNPYTRKGQPFDQSFHWILNVAIGGSYFGPGPYVTPEQAKHWPKSTMEIDYLRMVWQDEFNGGHLDQNHWEFETGGGGWGNNELEFYTANRSQNVRVENGHLVIDVRVESYGGRDFTSGRIHSKQAWAYGKFEARARLPSGHHLWPAIWMFPRDSKYGPWAASGEIDIMEYRGDVHDKIEGTIHYGGQWPNNIYTGSGPHHFNVDFSKDFHNFAVEWDTKEIRWYMDGNKYFSVNIDRNMWSGKGNNPYNKNGQPFDQPFRWILNVAVGGNFFGPGPYVTPDQARHWQKHTMEIDYVRIYIKILSIKMMMQNFLLFSTLVILAGTTQAEWRLVWQDEFNGNHVDLSQWGFEVGGNGWGNNELEFYTYNRTENARIENGNLVIDVHVEDYRERQFTSARMHTKQAWKYGRFEIRARMPNGHNLWPAIWMMPLESIYGIWAASGEVDIAEFRGDILDKIEGTAHYGGTWPNNIYSGSGPRSFNVNFSQDFHTFALEWDHKQLRWYMDNQQYFSFDIDRMLWSGKGANPYTKNGQPFDQPFYLMLNVAVGGNFFGPGPYVTPDQARQWPKHTFEIDYVRVYQQ</sequence>
<dbReference type="SUPFAM" id="SSF49899">
    <property type="entry name" value="Concanavalin A-like lectins/glucanases"/>
    <property type="match status" value="3"/>
</dbReference>
<feature type="domain" description="GH16" evidence="3">
    <location>
        <begin position="65"/>
        <end position="297"/>
    </location>
</feature>
<dbReference type="PROSITE" id="PS51762">
    <property type="entry name" value="GH16_2"/>
    <property type="match status" value="3"/>
</dbReference>
<keyword evidence="2" id="KW-1133">Transmembrane helix</keyword>
<dbReference type="Pfam" id="PF00722">
    <property type="entry name" value="Glyco_hydro_16"/>
    <property type="match status" value="3"/>
</dbReference>
<reference evidence="4 5" key="1">
    <citation type="journal article" date="2018" name="J. Allergy Clin. Immunol.">
        <title>High-quality assembly of Dermatophagoides pteronyssinus genome and transcriptome reveals a wide range of novel allergens.</title>
        <authorList>
            <person name="Liu X.Y."/>
            <person name="Yang K.Y."/>
            <person name="Wang M.Q."/>
            <person name="Kwok J.S."/>
            <person name="Zeng X."/>
            <person name="Yang Z."/>
            <person name="Xiao X.J."/>
            <person name="Lau C.P."/>
            <person name="Li Y."/>
            <person name="Huang Z.M."/>
            <person name="Ba J.G."/>
            <person name="Yim A.K."/>
            <person name="Ouyang C.Y."/>
            <person name="Ngai S.M."/>
            <person name="Chan T.F."/>
            <person name="Leung E.L."/>
            <person name="Liu L."/>
            <person name="Liu Z.G."/>
            <person name="Tsui S.K."/>
        </authorList>
    </citation>
    <scope>NUCLEOTIDE SEQUENCE [LARGE SCALE GENOMIC DNA]</scope>
    <source>
        <strain evidence="4">Derp</strain>
    </source>
</reference>
<dbReference type="Proteomes" id="UP000887458">
    <property type="component" value="Unassembled WGS sequence"/>
</dbReference>
<dbReference type="InterPro" id="IPR013320">
    <property type="entry name" value="ConA-like_dom_sf"/>
</dbReference>
<evidence type="ECO:0000256" key="2">
    <source>
        <dbReference type="SAM" id="Phobius"/>
    </source>
</evidence>
<evidence type="ECO:0000259" key="3">
    <source>
        <dbReference type="PROSITE" id="PS51762"/>
    </source>
</evidence>
<feature type="transmembrane region" description="Helical" evidence="2">
    <location>
        <begin position="6"/>
        <end position="26"/>
    </location>
</feature>
<evidence type="ECO:0000256" key="1">
    <source>
        <dbReference type="ARBA" id="ARBA00006865"/>
    </source>
</evidence>
<dbReference type="InterPro" id="IPR000757">
    <property type="entry name" value="Beta-glucanase-like"/>
</dbReference>
<feature type="domain" description="GH16" evidence="3">
    <location>
        <begin position="584"/>
        <end position="832"/>
    </location>
</feature>
<protein>
    <recommendedName>
        <fullName evidence="3">GH16 domain-containing protein</fullName>
    </recommendedName>
</protein>
<gene>
    <name evidence="4" type="ORF">DERP_000848</name>
</gene>
<accession>A0ABQ8J1D2</accession>
<keyword evidence="2" id="KW-0472">Membrane</keyword>